<accession>A0A699WNB1</accession>
<dbReference type="EMBL" id="BKCJ011737705">
    <property type="protein sequence ID" value="GFD49212.1"/>
    <property type="molecule type" value="Genomic_DNA"/>
</dbReference>
<name>A0A699WNB1_TANCI</name>
<evidence type="ECO:0000313" key="1">
    <source>
        <dbReference type="EMBL" id="GFD49212.1"/>
    </source>
</evidence>
<comment type="caution">
    <text evidence="1">The sequence shown here is derived from an EMBL/GenBank/DDBJ whole genome shotgun (WGS) entry which is preliminary data.</text>
</comment>
<proteinExistence type="predicted"/>
<feature type="non-terminal residue" evidence="1">
    <location>
        <position position="125"/>
    </location>
</feature>
<protein>
    <submittedName>
        <fullName evidence="1">Uncharacterized protein</fullName>
    </submittedName>
</protein>
<organism evidence="1">
    <name type="scientific">Tanacetum cinerariifolium</name>
    <name type="common">Dalmatian daisy</name>
    <name type="synonym">Chrysanthemum cinerariifolium</name>
    <dbReference type="NCBI Taxonomy" id="118510"/>
    <lineage>
        <taxon>Eukaryota</taxon>
        <taxon>Viridiplantae</taxon>
        <taxon>Streptophyta</taxon>
        <taxon>Embryophyta</taxon>
        <taxon>Tracheophyta</taxon>
        <taxon>Spermatophyta</taxon>
        <taxon>Magnoliopsida</taxon>
        <taxon>eudicotyledons</taxon>
        <taxon>Gunneridae</taxon>
        <taxon>Pentapetalae</taxon>
        <taxon>asterids</taxon>
        <taxon>campanulids</taxon>
        <taxon>Asterales</taxon>
        <taxon>Asteraceae</taxon>
        <taxon>Asteroideae</taxon>
        <taxon>Anthemideae</taxon>
        <taxon>Anthemidinae</taxon>
        <taxon>Tanacetum</taxon>
    </lineage>
</organism>
<sequence length="125" mass="13218">DVLVGVTLHGVDVDVLDGAVIAFFGVAHDVVGDQHHRVPRADTAHDAGFAAVFILEVVRKIPFFREVLAQQATGVDVQGFGHFTAVIGNVRQHADAAGEDRFEHERAAALAVVFAGGLGVEGFVH</sequence>
<reference evidence="1" key="1">
    <citation type="journal article" date="2019" name="Sci. Rep.">
        <title>Draft genome of Tanacetum cinerariifolium, the natural source of mosquito coil.</title>
        <authorList>
            <person name="Yamashiro T."/>
            <person name="Shiraishi A."/>
            <person name="Satake H."/>
            <person name="Nakayama K."/>
        </authorList>
    </citation>
    <scope>NUCLEOTIDE SEQUENCE</scope>
</reference>
<feature type="non-terminal residue" evidence="1">
    <location>
        <position position="1"/>
    </location>
</feature>
<gene>
    <name evidence="1" type="ORF">Tci_921181</name>
</gene>
<dbReference type="AlphaFoldDB" id="A0A699WNB1"/>